<accession>A0A344U0X7</accession>
<evidence type="ECO:0000313" key="3">
    <source>
        <dbReference type="Proteomes" id="UP000252004"/>
    </source>
</evidence>
<gene>
    <name evidence="2" type="ORF">C0216_14735</name>
</gene>
<proteinExistence type="predicted"/>
<name>A0A344U0X7_9ACTN</name>
<organism evidence="2 3">
    <name type="scientific">Streptomyces globosus</name>
    <dbReference type="NCBI Taxonomy" id="68209"/>
    <lineage>
        <taxon>Bacteria</taxon>
        <taxon>Bacillati</taxon>
        <taxon>Actinomycetota</taxon>
        <taxon>Actinomycetes</taxon>
        <taxon>Kitasatosporales</taxon>
        <taxon>Streptomycetaceae</taxon>
        <taxon>Streptomyces</taxon>
    </lineage>
</organism>
<feature type="region of interest" description="Disordered" evidence="1">
    <location>
        <begin position="1"/>
        <end position="74"/>
    </location>
</feature>
<dbReference type="Pfam" id="PF00106">
    <property type="entry name" value="adh_short"/>
    <property type="match status" value="1"/>
</dbReference>
<feature type="compositionally biased region" description="Low complexity" evidence="1">
    <location>
        <begin position="59"/>
        <end position="72"/>
    </location>
</feature>
<sequence>MPSAPLRRAPARRMHPLRPGRAAAQPGAEAHRTSTAPDRRRRARHAVPAGADGRRRAGQARGVGPGVPEVVQVGGGRASLRGRVVVVTGGSSGIGRATAPACARRGACVVVAARSAGQVEGGRRVVPAPRRPRARRARRRGRRAGRRRPRAGRRGAVRADRRMGQRRRGRHPGPLRPGTGGGRCAGSSTSTPSAP</sequence>
<feature type="compositionally biased region" description="Basic residues" evidence="1">
    <location>
        <begin position="164"/>
        <end position="173"/>
    </location>
</feature>
<dbReference type="AlphaFoldDB" id="A0A344U0X7"/>
<dbReference type="Proteomes" id="UP000252004">
    <property type="component" value="Chromosome"/>
</dbReference>
<reference evidence="2 3" key="1">
    <citation type="submission" date="2018-01" db="EMBL/GenBank/DDBJ databases">
        <title>Draft genome Sequence of streptomyces globosus LZH-48.</title>
        <authorList>
            <person name="Ran K."/>
            <person name="Li Z."/>
            <person name="Wei S."/>
            <person name="Dong R."/>
        </authorList>
    </citation>
    <scope>NUCLEOTIDE SEQUENCE [LARGE SCALE GENOMIC DNA]</scope>
    <source>
        <strain evidence="2 3">LZH-48</strain>
    </source>
</reference>
<feature type="compositionally biased region" description="Basic residues" evidence="1">
    <location>
        <begin position="9"/>
        <end position="18"/>
    </location>
</feature>
<dbReference type="KEGG" id="sgz:C0216_14735"/>
<feature type="compositionally biased region" description="Polar residues" evidence="1">
    <location>
        <begin position="186"/>
        <end position="195"/>
    </location>
</feature>
<protein>
    <recommendedName>
        <fullName evidence="4">SDR family NAD(P)-dependent oxidoreductase</fullName>
    </recommendedName>
</protein>
<dbReference type="InterPro" id="IPR036291">
    <property type="entry name" value="NAD(P)-bd_dom_sf"/>
</dbReference>
<dbReference type="Gene3D" id="3.40.50.720">
    <property type="entry name" value="NAD(P)-binding Rossmann-like Domain"/>
    <property type="match status" value="1"/>
</dbReference>
<evidence type="ECO:0000256" key="1">
    <source>
        <dbReference type="SAM" id="MobiDB-lite"/>
    </source>
</evidence>
<dbReference type="SUPFAM" id="SSF51735">
    <property type="entry name" value="NAD(P)-binding Rossmann-fold domains"/>
    <property type="match status" value="1"/>
</dbReference>
<feature type="compositionally biased region" description="Basic residues" evidence="1">
    <location>
        <begin position="130"/>
        <end position="156"/>
    </location>
</feature>
<keyword evidence="3" id="KW-1185">Reference proteome</keyword>
<dbReference type="InterPro" id="IPR002347">
    <property type="entry name" value="SDR_fam"/>
</dbReference>
<evidence type="ECO:0000313" key="2">
    <source>
        <dbReference type="EMBL" id="AXE24548.1"/>
    </source>
</evidence>
<dbReference type="EMBL" id="CP030862">
    <property type="protein sequence ID" value="AXE24548.1"/>
    <property type="molecule type" value="Genomic_DNA"/>
</dbReference>
<evidence type="ECO:0008006" key="4">
    <source>
        <dbReference type="Google" id="ProtNLM"/>
    </source>
</evidence>
<feature type="region of interest" description="Disordered" evidence="1">
    <location>
        <begin position="115"/>
        <end position="195"/>
    </location>
</feature>